<evidence type="ECO:0000256" key="1">
    <source>
        <dbReference type="ARBA" id="ARBA00001966"/>
    </source>
</evidence>
<comment type="cofactor">
    <cofactor evidence="1">
        <name>[4Fe-4S] cluster</name>
        <dbReference type="ChEBI" id="CHEBI:49883"/>
    </cofactor>
</comment>
<protein>
    <recommendedName>
        <fullName evidence="7">4-hydroxy-3-methylbut-2-enyl diphosphate reductase</fullName>
    </recommendedName>
</protein>
<dbReference type="NCBIfam" id="TIGR00216">
    <property type="entry name" value="ispH_lytB"/>
    <property type="match status" value="1"/>
</dbReference>
<name>A0A382P679_9ZZZZ</name>
<dbReference type="HAMAP" id="MF_00191">
    <property type="entry name" value="IspH"/>
    <property type="match status" value="1"/>
</dbReference>
<dbReference type="GO" id="GO:0051745">
    <property type="term" value="F:4-hydroxy-3-methylbut-2-enyl diphosphate reductase activity"/>
    <property type="evidence" value="ECO:0007669"/>
    <property type="project" value="InterPro"/>
</dbReference>
<evidence type="ECO:0000256" key="3">
    <source>
        <dbReference type="ARBA" id="ARBA00022723"/>
    </source>
</evidence>
<dbReference type="GO" id="GO:0046872">
    <property type="term" value="F:metal ion binding"/>
    <property type="evidence" value="ECO:0007669"/>
    <property type="project" value="UniProtKB-KW"/>
</dbReference>
<evidence type="ECO:0000313" key="6">
    <source>
        <dbReference type="EMBL" id="SVC67422.1"/>
    </source>
</evidence>
<keyword evidence="4" id="KW-0408">Iron</keyword>
<reference evidence="6" key="1">
    <citation type="submission" date="2018-05" db="EMBL/GenBank/DDBJ databases">
        <authorList>
            <person name="Lanie J.A."/>
            <person name="Ng W.-L."/>
            <person name="Kazmierczak K.M."/>
            <person name="Andrzejewski T.M."/>
            <person name="Davidsen T.M."/>
            <person name="Wayne K.J."/>
            <person name="Tettelin H."/>
            <person name="Glass J.I."/>
            <person name="Rusch D."/>
            <person name="Podicherti R."/>
            <person name="Tsui H.-C.T."/>
            <person name="Winkler M.E."/>
        </authorList>
    </citation>
    <scope>NUCLEOTIDE SEQUENCE</scope>
</reference>
<evidence type="ECO:0000256" key="5">
    <source>
        <dbReference type="ARBA" id="ARBA00023014"/>
    </source>
</evidence>
<dbReference type="PANTHER" id="PTHR30426:SF0">
    <property type="entry name" value="4-HYDROXY-3-METHYLBUT-2-ENYL DIPHOSPHATE REDUCTASE"/>
    <property type="match status" value="1"/>
</dbReference>
<accession>A0A382P679</accession>
<evidence type="ECO:0000256" key="2">
    <source>
        <dbReference type="ARBA" id="ARBA00022485"/>
    </source>
</evidence>
<dbReference type="CDD" id="cd13944">
    <property type="entry name" value="lytB_ispH"/>
    <property type="match status" value="1"/>
</dbReference>
<dbReference type="Gene3D" id="3.40.50.11270">
    <property type="match status" value="1"/>
</dbReference>
<sequence length="287" mass="32185">MKVFVAKDAGYCFGVRDAVNLAYKTADKYGNVYMLGDIVHNENVVKDLKNAGTKVVQSLKEIPKKPPVLFRAHGTETQVWKNAKEKNMNIIDATCPLVREIHDEVSKLEKERRRIIIIGDHGHDEVIGIASQVADPIIIENPEEAKSLRKMKKAGIVSQSTQTIENVQNIINILMTKVFDLRFVNTICFPTKRNQNQIKELADSCDVMLIIGSFTSANSKRLSQLSRVRNSNSHQITCAKDIHSDWFLNAESVGISAGASTPDNLIEEVVEYVTHFGQEKEKEMVYG</sequence>
<dbReference type="InterPro" id="IPR003451">
    <property type="entry name" value="LytB/IspH"/>
</dbReference>
<dbReference type="GO" id="GO:0051539">
    <property type="term" value="F:4 iron, 4 sulfur cluster binding"/>
    <property type="evidence" value="ECO:0007669"/>
    <property type="project" value="UniProtKB-KW"/>
</dbReference>
<dbReference type="EMBL" id="UINC01104348">
    <property type="protein sequence ID" value="SVC67422.1"/>
    <property type="molecule type" value="Genomic_DNA"/>
</dbReference>
<dbReference type="Pfam" id="PF02401">
    <property type="entry name" value="LYTB"/>
    <property type="match status" value="1"/>
</dbReference>
<keyword evidence="2" id="KW-0004">4Fe-4S</keyword>
<evidence type="ECO:0000256" key="4">
    <source>
        <dbReference type="ARBA" id="ARBA00023004"/>
    </source>
</evidence>
<keyword evidence="3" id="KW-0479">Metal-binding</keyword>
<proteinExistence type="inferred from homology"/>
<dbReference type="AlphaFoldDB" id="A0A382P679"/>
<dbReference type="GO" id="GO:0019288">
    <property type="term" value="P:isopentenyl diphosphate biosynthetic process, methylerythritol 4-phosphate pathway"/>
    <property type="evidence" value="ECO:0007669"/>
    <property type="project" value="InterPro"/>
</dbReference>
<keyword evidence="5" id="KW-0411">Iron-sulfur</keyword>
<organism evidence="6">
    <name type="scientific">marine metagenome</name>
    <dbReference type="NCBI Taxonomy" id="408172"/>
    <lineage>
        <taxon>unclassified sequences</taxon>
        <taxon>metagenomes</taxon>
        <taxon>ecological metagenomes</taxon>
    </lineage>
</organism>
<dbReference type="PANTHER" id="PTHR30426">
    <property type="entry name" value="4-HYDROXY-3-METHYLBUT-2-ENYL DIPHOSPHATE REDUCTASE"/>
    <property type="match status" value="1"/>
</dbReference>
<dbReference type="GO" id="GO:0050992">
    <property type="term" value="P:dimethylallyl diphosphate biosynthetic process"/>
    <property type="evidence" value="ECO:0007669"/>
    <property type="project" value="InterPro"/>
</dbReference>
<gene>
    <name evidence="6" type="ORF">METZ01_LOCUS320276</name>
</gene>
<dbReference type="Gene3D" id="3.40.1010.20">
    <property type="entry name" value="4-hydroxy-3-methylbut-2-enyl diphosphate reductase, catalytic domain"/>
    <property type="match status" value="2"/>
</dbReference>
<evidence type="ECO:0008006" key="7">
    <source>
        <dbReference type="Google" id="ProtNLM"/>
    </source>
</evidence>